<evidence type="ECO:0000313" key="5">
    <source>
        <dbReference type="Proteomes" id="UP000198727"/>
    </source>
</evidence>
<name>A0A1I5PXL6_9PSEU</name>
<dbReference type="EMBL" id="FOWW01000002">
    <property type="protein sequence ID" value="SFP38843.1"/>
    <property type="molecule type" value="Genomic_DNA"/>
</dbReference>
<dbReference type="Proteomes" id="UP000198727">
    <property type="component" value="Unassembled WGS sequence"/>
</dbReference>
<dbReference type="GO" id="GO:0003847">
    <property type="term" value="F:1-alkyl-2-acetylglycerophosphocholine esterase activity"/>
    <property type="evidence" value="ECO:0007669"/>
    <property type="project" value="TreeGrafter"/>
</dbReference>
<evidence type="ECO:0000313" key="4">
    <source>
        <dbReference type="EMBL" id="SFP38843.1"/>
    </source>
</evidence>
<dbReference type="STRING" id="587909.SAMN05421810_102439"/>
<dbReference type="AlphaFoldDB" id="A0A1I5PXL6"/>
<keyword evidence="1 4" id="KW-0378">Hydrolase</keyword>
<reference evidence="5" key="1">
    <citation type="submission" date="2016-10" db="EMBL/GenBank/DDBJ databases">
        <authorList>
            <person name="Varghese N."/>
            <person name="Submissions S."/>
        </authorList>
    </citation>
    <scope>NUCLEOTIDE SEQUENCE [LARGE SCALE GENOMIC DNA]</scope>
    <source>
        <strain evidence="5">CGMCC 4.5579</strain>
    </source>
</reference>
<organism evidence="4 5">
    <name type="scientific">Amycolatopsis arida</name>
    <dbReference type="NCBI Taxonomy" id="587909"/>
    <lineage>
        <taxon>Bacteria</taxon>
        <taxon>Bacillati</taxon>
        <taxon>Actinomycetota</taxon>
        <taxon>Actinomycetes</taxon>
        <taxon>Pseudonocardiales</taxon>
        <taxon>Pseudonocardiaceae</taxon>
        <taxon>Amycolatopsis</taxon>
    </lineage>
</organism>
<keyword evidence="2" id="KW-0442">Lipid degradation</keyword>
<evidence type="ECO:0000256" key="2">
    <source>
        <dbReference type="ARBA" id="ARBA00022963"/>
    </source>
</evidence>
<dbReference type="PANTHER" id="PTHR10272">
    <property type="entry name" value="PLATELET-ACTIVATING FACTOR ACETYLHYDROLASE"/>
    <property type="match status" value="1"/>
</dbReference>
<evidence type="ECO:0000256" key="1">
    <source>
        <dbReference type="ARBA" id="ARBA00022801"/>
    </source>
</evidence>
<dbReference type="PANTHER" id="PTHR10272:SF0">
    <property type="entry name" value="PLATELET-ACTIVATING FACTOR ACETYLHYDROLASE"/>
    <property type="match status" value="1"/>
</dbReference>
<evidence type="ECO:0000256" key="3">
    <source>
        <dbReference type="ARBA" id="ARBA00023098"/>
    </source>
</evidence>
<proteinExistence type="predicted"/>
<accession>A0A1I5PXL6</accession>
<keyword evidence="5" id="KW-1185">Reference proteome</keyword>
<dbReference type="SUPFAM" id="SSF53474">
    <property type="entry name" value="alpha/beta-Hydrolases"/>
    <property type="match status" value="1"/>
</dbReference>
<dbReference type="GO" id="GO:0016042">
    <property type="term" value="P:lipid catabolic process"/>
    <property type="evidence" value="ECO:0007669"/>
    <property type="project" value="UniProtKB-KW"/>
</dbReference>
<dbReference type="InterPro" id="IPR029058">
    <property type="entry name" value="AB_hydrolase_fold"/>
</dbReference>
<keyword evidence="3" id="KW-0443">Lipid metabolism</keyword>
<dbReference type="Gene3D" id="3.40.50.1820">
    <property type="entry name" value="alpha/beta hydrolase"/>
    <property type="match status" value="1"/>
</dbReference>
<dbReference type="Pfam" id="PF03403">
    <property type="entry name" value="PAF-AH_p_II"/>
    <property type="match status" value="2"/>
</dbReference>
<gene>
    <name evidence="4" type="ORF">SAMN05421810_102439</name>
</gene>
<protein>
    <submittedName>
        <fullName evidence="4">Platelet-activating factor acetylhydrolase, isoform II</fullName>
    </submittedName>
</protein>
<sequence>MLFSPGLAGPRTQNTAWAEDLASRGYVVAGLDHPYDSAATVVDGRVIHTRVHATGSDEEDLRDTIGRTAIRAADLSFVRTQLGRLDRGEISGPLSGRLDTDRVAVTGHSVGGAAALQAARQDPRFTAVVNIDGHPYDPDPRPYHQPALGITNPIAPRDNPTYIPRLEHDLAVSTTTSYRVTVPGTAHLTFSDAALYLPPLPALIGSVGRTEGPRITADITAAFLDKTLRGEPGDLATQLSRYGDLTIY</sequence>